<feature type="coiled-coil region" evidence="1">
    <location>
        <begin position="32"/>
        <end position="80"/>
    </location>
</feature>
<name>A0A1E8CNH8_9GAMM</name>
<dbReference type="Proteomes" id="UP000175669">
    <property type="component" value="Unassembled WGS sequence"/>
</dbReference>
<evidence type="ECO:0000313" key="3">
    <source>
        <dbReference type="Proteomes" id="UP000175669"/>
    </source>
</evidence>
<dbReference type="STRING" id="1524254.PHACT_12180"/>
<dbReference type="AlphaFoldDB" id="A0A1E8CNH8"/>
<protein>
    <submittedName>
        <fullName evidence="2">Uncharacterized protein</fullName>
    </submittedName>
</protein>
<keyword evidence="3" id="KW-1185">Reference proteome</keyword>
<evidence type="ECO:0000256" key="1">
    <source>
        <dbReference type="SAM" id="Coils"/>
    </source>
</evidence>
<proteinExistence type="predicted"/>
<accession>A0A1E8CNH8</accession>
<comment type="caution">
    <text evidence="2">The sequence shown here is derived from an EMBL/GenBank/DDBJ whole genome shotgun (WGS) entry which is preliminary data.</text>
</comment>
<organism evidence="2 3">
    <name type="scientific">Pseudohongiella acticola</name>
    <dbReference type="NCBI Taxonomy" id="1524254"/>
    <lineage>
        <taxon>Bacteria</taxon>
        <taxon>Pseudomonadati</taxon>
        <taxon>Pseudomonadota</taxon>
        <taxon>Gammaproteobacteria</taxon>
        <taxon>Pseudomonadales</taxon>
        <taxon>Pseudohongiellaceae</taxon>
        <taxon>Pseudohongiella</taxon>
    </lineage>
</organism>
<dbReference type="InterPro" id="IPR046703">
    <property type="entry name" value="DUF6776"/>
</dbReference>
<dbReference type="Pfam" id="PF20567">
    <property type="entry name" value="DUF6776"/>
    <property type="match status" value="1"/>
</dbReference>
<evidence type="ECO:0000313" key="2">
    <source>
        <dbReference type="EMBL" id="OFE13797.1"/>
    </source>
</evidence>
<reference evidence="3" key="1">
    <citation type="submission" date="2016-07" db="EMBL/GenBank/DDBJ databases">
        <authorList>
            <person name="Florea S."/>
            <person name="Webb J.S."/>
            <person name="Jaromczyk J."/>
            <person name="Schardl C.L."/>
        </authorList>
    </citation>
    <scope>NUCLEOTIDE SEQUENCE [LARGE SCALE GENOMIC DNA]</scope>
    <source>
        <strain evidence="3">KCTC 42131</strain>
    </source>
</reference>
<dbReference type="EMBL" id="MASR01000001">
    <property type="protein sequence ID" value="OFE13797.1"/>
    <property type="molecule type" value="Genomic_DNA"/>
</dbReference>
<gene>
    <name evidence="2" type="ORF">PHACT_12180</name>
</gene>
<keyword evidence="1" id="KW-0175">Coiled coil</keyword>
<sequence>MALVLAYRTGFQRGADNLSEMGLAHQQGLSDVQRATGQIAELQAALSVAERNLQVDDQVKAQAQTSIAAMRSEIALLQRDVALYRQVMALESVAPALAMQSWQLVATELPNQYRYRLTLSYTGAEGSVLSGELRMTVTELPAAEVAEPANGMAEHKIEITEPVNMRYLQVLEGNIQIPSGFAAGHVKLDFSTNTTPSITFSESIAWQPEGEF</sequence>